<evidence type="ECO:0000256" key="2">
    <source>
        <dbReference type="SAM" id="MobiDB-lite"/>
    </source>
</evidence>
<feature type="compositionally biased region" description="Low complexity" evidence="2">
    <location>
        <begin position="278"/>
        <end position="288"/>
    </location>
</feature>
<feature type="compositionally biased region" description="Pro residues" evidence="2">
    <location>
        <begin position="237"/>
        <end position="247"/>
    </location>
</feature>
<dbReference type="STRING" id="5288.A0A5C5FPA1"/>
<feature type="compositionally biased region" description="Low complexity" evidence="2">
    <location>
        <begin position="248"/>
        <end position="267"/>
    </location>
</feature>
<dbReference type="EMBL" id="SOZI01000126">
    <property type="protein sequence ID" value="TNY18687.1"/>
    <property type="molecule type" value="Genomic_DNA"/>
</dbReference>
<dbReference type="GO" id="GO:0030289">
    <property type="term" value="C:protein phosphatase 4 complex"/>
    <property type="evidence" value="ECO:0007669"/>
    <property type="project" value="InterPro"/>
</dbReference>
<dbReference type="OrthoDB" id="2422840at2759"/>
<name>A0A5C5FPA1_9BASI</name>
<dbReference type="Proteomes" id="UP000311382">
    <property type="component" value="Unassembled WGS sequence"/>
</dbReference>
<evidence type="ECO:0000313" key="3">
    <source>
        <dbReference type="EMBL" id="TNY18687.1"/>
    </source>
</evidence>
<dbReference type="GO" id="GO:0005634">
    <property type="term" value="C:nucleus"/>
    <property type="evidence" value="ECO:0007669"/>
    <property type="project" value="TreeGrafter"/>
</dbReference>
<feature type="region of interest" description="Disordered" evidence="2">
    <location>
        <begin position="980"/>
        <end position="1054"/>
    </location>
</feature>
<feature type="region of interest" description="Disordered" evidence="2">
    <location>
        <begin position="861"/>
        <end position="894"/>
    </location>
</feature>
<feature type="compositionally biased region" description="Low complexity" evidence="2">
    <location>
        <begin position="376"/>
        <end position="387"/>
    </location>
</feature>
<dbReference type="GO" id="GO:0019888">
    <property type="term" value="F:protein phosphatase regulator activity"/>
    <property type="evidence" value="ECO:0007669"/>
    <property type="project" value="InterPro"/>
</dbReference>
<evidence type="ECO:0000256" key="1">
    <source>
        <dbReference type="ARBA" id="ARBA00009207"/>
    </source>
</evidence>
<dbReference type="InterPro" id="IPR015267">
    <property type="entry name" value="PPP4R2"/>
</dbReference>
<evidence type="ECO:0000313" key="4">
    <source>
        <dbReference type="Proteomes" id="UP000311382"/>
    </source>
</evidence>
<feature type="compositionally biased region" description="Acidic residues" evidence="2">
    <location>
        <begin position="735"/>
        <end position="750"/>
    </location>
</feature>
<dbReference type="Pfam" id="PF09184">
    <property type="entry name" value="PPP4R2"/>
    <property type="match status" value="1"/>
</dbReference>
<feature type="compositionally biased region" description="Low complexity" evidence="2">
    <location>
        <begin position="211"/>
        <end position="223"/>
    </location>
</feature>
<feature type="region of interest" description="Disordered" evidence="2">
    <location>
        <begin position="169"/>
        <end position="391"/>
    </location>
</feature>
<gene>
    <name evidence="3" type="ORF">DMC30DRAFT_452138</name>
</gene>
<protein>
    <submittedName>
        <fullName evidence="3">Proteophosphoglycan 5</fullName>
    </submittedName>
</protein>
<dbReference type="GO" id="GO:0005737">
    <property type="term" value="C:cytoplasm"/>
    <property type="evidence" value="ECO:0007669"/>
    <property type="project" value="TreeGrafter"/>
</dbReference>
<feature type="region of interest" description="Disordered" evidence="2">
    <location>
        <begin position="735"/>
        <end position="778"/>
    </location>
</feature>
<feature type="compositionally biased region" description="Low complexity" evidence="2">
    <location>
        <begin position="172"/>
        <end position="204"/>
    </location>
</feature>
<dbReference type="PANTHER" id="PTHR16487">
    <property type="entry name" value="PPP4R2-RELATED PROTEIN"/>
    <property type="match status" value="1"/>
</dbReference>
<feature type="region of interest" description="Disordered" evidence="2">
    <location>
        <begin position="597"/>
        <end position="718"/>
    </location>
</feature>
<sequence length="1467" mass="155317">MPSKASNGSDAVPKPEFAQGFEWQSTFEELLEQIASTNVVDADWSVLKEMIKHKLAEAISSFLAMGPPWPLAPDDAVQARARAYETLDSFSSPPFTIQRLCELALYPRRQYTSLPKYLRAVSRILSVTSERSAFDEDEPSDHFASTSAVTLDTSLGVVRQGVVHSPAHVLSSPIATRRPTPAPTSSTPSPRSSPQVVPLLSPIPWLRKGDATTTTSTTSSSATLSENGDVETLHLGSPPPATSPRPPTVSLLSTSAAALAASAAPNPQSSPPKPLPGGPATATPTGGLVDEVDPGSGGQETAEPVALSSATTIAPAGEGEQDGAAGPTGGGPGGDDALEKSASLRERFVRASSPRVEAPLDPDEGRGESGADADADAMATDPMPDTPQEQGIRAYVRSLASQLVPPSAPLLDSLALPPPPEDLQPFPTGHDERNIDFWDARTLREWDAERTMDDKWEMTRAQVDELREAHKAWREAVKQAKEEGQGVEGLPAPWTFPPRMRDDFVLSRSHERSWRTDMPAFDPLASVNSLVGAPPHGVLPDVDDALLAMGAVPALDEAFDLKLSATAEQVAEVKRIRSDYTSRKRLDEYALQDEQDWSKELARMPPSSVPRLGSPPIFPRSSAQSVHRSAPPGEDPFAGLLPSEGSAYPSSPRGKGISQEQWNREEGLTSLPDSSPAGASTDPAKSAAIWSSSPSKVTPPETLTIEPPRFDRVSQAALPAVPQLDAIRLAELLREDDPETDQLEASDEGDMLPAGASARPGGTYPAFSSDDTLGEPDAGVDDVAAVKHFKPPAVPDPSTVFPAPSLPPLSAFASRAATSTSASSPWSLKPLPGLKALTLGLSWQAWKLDEGETLEDVLLGGQEGEEEEAVRALASGEDGSGEDGSGAEVGKEEEEELWSLGAFEGCVLDGPDDDAELLPRVTVAGDAATVEGACTPQEEPVAERMLVDELDTSSAPLHTFTRCTTSGAVPEVVAPLSSLPSHDAVAAPPLAPDDAARQPPMRGPTTASEALTSESSDFGFVFPTASAPPSPPAPRDIASSQTALDPEPRDGLFCETQGGERLQAVPTDEDVAAVGSVVRLDQGEALRPSWSNAAALDRFLFMRGVAPPHAPASSVPALEAAPVAAEVEPALAPAPHSSPPPGSIPFSVPPFLADSTATPFSLSSPIRVVAFDALHQMRAHLAALRHQGLVPVHRTSRYTPQPYRTYEPHLIVDPRSAVLFLRLDGIVGNAVPRETSQGRRLTRPEPVMTTLTRLHERFDRLLVVLEEPLQRVGGVKKYGYTLPVLTALQQLASGLSELAGKPHGVEVALSKGAEHSGELVRRWVQWLAGKDDVASREEGLPVLELWGERAWLSEDPSQDEVTLLDLDGLNELAACAVLGVCSASEFVALSTEDRVAIFARLVGTATVDRISRFLSTAQPTTTSPRSCNDSDCGPPVSLSQLGGALKNAPASSGGSSGEWRQWIHLDL</sequence>
<feature type="compositionally biased region" description="Low complexity" evidence="2">
    <location>
        <begin position="997"/>
        <end position="1016"/>
    </location>
</feature>
<comment type="caution">
    <text evidence="3">The sequence shown here is derived from an EMBL/GenBank/DDBJ whole genome shotgun (WGS) entry which is preliminary data.</text>
</comment>
<dbReference type="PANTHER" id="PTHR16487:SF0">
    <property type="entry name" value="PROTEIN PHOSPHATASE 4 REGULATORY SUBUNIT 2-RELATED"/>
    <property type="match status" value="1"/>
</dbReference>
<accession>A0A5C5FPA1</accession>
<reference evidence="3 4" key="1">
    <citation type="submission" date="2019-03" db="EMBL/GenBank/DDBJ databases">
        <title>Rhodosporidium diobovatum UCD-FST 08-225 genome sequencing, assembly, and annotation.</title>
        <authorList>
            <person name="Fakankun I.U."/>
            <person name="Fristensky B."/>
            <person name="Levin D.B."/>
        </authorList>
    </citation>
    <scope>NUCLEOTIDE SEQUENCE [LARGE SCALE GENOMIC DNA]</scope>
    <source>
        <strain evidence="3 4">UCD-FST 08-225</strain>
    </source>
</reference>
<keyword evidence="4" id="KW-1185">Reference proteome</keyword>
<feature type="compositionally biased region" description="Basic and acidic residues" evidence="2">
    <location>
        <begin position="337"/>
        <end position="349"/>
    </location>
</feature>
<comment type="similarity">
    <text evidence="1">Belongs to the PPP4R2 family.</text>
</comment>
<proteinExistence type="inferred from homology"/>
<organism evidence="3 4">
    <name type="scientific">Rhodotorula diobovata</name>
    <dbReference type="NCBI Taxonomy" id="5288"/>
    <lineage>
        <taxon>Eukaryota</taxon>
        <taxon>Fungi</taxon>
        <taxon>Dikarya</taxon>
        <taxon>Basidiomycota</taxon>
        <taxon>Pucciniomycotina</taxon>
        <taxon>Microbotryomycetes</taxon>
        <taxon>Sporidiobolales</taxon>
        <taxon>Sporidiobolaceae</taxon>
        <taxon>Rhodotorula</taxon>
    </lineage>
</organism>
<feature type="compositionally biased region" description="Pro residues" evidence="2">
    <location>
        <begin position="268"/>
        <end position="277"/>
    </location>
</feature>